<dbReference type="Pfam" id="PF00395">
    <property type="entry name" value="SLH"/>
    <property type="match status" value="1"/>
</dbReference>
<reference evidence="6 7" key="1">
    <citation type="submission" date="2015-09" db="EMBL/GenBank/DDBJ databases">
        <authorList>
            <consortium name="Pathogen Informatics"/>
        </authorList>
    </citation>
    <scope>NUCLEOTIDE SEQUENCE [LARGE SCALE GENOMIC DNA]</scope>
    <source>
        <strain evidence="6 7">2789STDY5834835</strain>
    </source>
</reference>
<sequence length="1674" mass="181907">MKKISKVLLLVIVSVAFCFGITGQQVEARDTSILYGDGTITRAEWLHDLTVMFDMTVEKDNMPDDYFSDVTSAHTYYKDIMMAAEFGVIDIEAGQEVKPDEAATREFAAHTLNYCLGYKLEDKTYTYKDTTGIKYPDDTQIAINRGWFLLEAGKFNPEKTITKAEIENMVSDAKTVQDSTQIDENYKNSYEFTSNVIEIPQDVSVYVDKDKNVTIVNCPKKITVGDTFAVYENGVAQVYTAKEITVDGSDTVIITNDVDIDKVTESVDAQGTEEGDLKQAEAVGDAQITYIEGGTEGQAYENGRAYRSRRRISGNKKISAVKASKKLELGAGKSFTINCTLSNVSVDYKINSGKREAYVKANGTAIITGKGEWDAVAAAGKSGSIELVKIPVAYVGVITVTAEYSMNGEVTLTYTTGFQTGLQYSPQDGFRLTKDFQKKSFTLHSKTKLSAGVTASIGLVKLPVISGKIYAKMGAQTVIESETFDDGKSPKMCTTVSSWLYASAGANASLDFYVTKKSFSKTYDIFNENNSPVRLVYHFEDGRLIYPCSRGLASAKGYFTKWNSRYGSSWGGYGLDENGTPKPVFTYSLDDDGNATITGYTGNVSALVIPEEIDGHKVIALGDNAFKGKKLLEYVEIANTVTYIGSQCFESDKELANVKLSSNIKRMESGAFGNCTSLTEITIPKSLEEAGREYGFGMYDYGPFCGCTNLKTVKLEKGLTQIAGNLFMRCYGLEDIDIPDTVTTIGENAFKLCTSIRSVTIPDTVTYIGSQCFESDKELVNVKLSSNIKRMESGAFGNCTSLTEITIPKSLEEAGREYGFGMYDYGPFCGCTNLKTVKLEKGLTQIAGNLFMRCYGLENIDIPDTVTTIGENAFKLCTSLENVKMYNSIDEINGRAFAGCTSLKSVSLPDSITGMGTEIFSGCTSLSSVKLPNKRVNIMSSTFEGCTSLTEITLPDTVTTIQDHAFKNCTALKTINWSKSITDIQSYAFENCDALTKLDIPNTVTNIGTGAFYECGGFTDIAVPNSVKSLGSRAFENCDALAKVSISDSVTSMGEKAFYDCDALTDVKLGTGITQIPTSCFEHCDVLPSVVLPYRISKVGDNAFKNCVALTEITIPRATTTISTSAFSYPAKMTVYGISGTYAETFANQQGMKFVNKAVKATNVVLDKTELTLNRGMKYSLTMTVTPATFTDEVSWKSTNVNVAAIAEDGTVTAKEAGQATIKVTVGDVSATCKVNVVQPVTSIYLNKTALEMTALDTYQLQASVYPSEANNKEVSWESSDEKVATVDENGLVQAKEKGTAVITAKAKDGSEVSRSCKVTVKNTAYVVTDISKLESTHNYENNCSDFWVYTKAGASALNITFNSKTALEEDFDYLYVFDKENKQVGKYTGTQLAGKTITVSGDTVKIQLVSDDAGNAWGFKVDVITEKVEEECKHTDTTKREVRNAKAATCTLDGYSGDIYCTNCGNLIEAGSVTKAIGHQWDNGVIIKAATATQTGIKTYTCTVCKITRTEVIKALGNNTKPIGNSNKPKLKTGEKITDKFTGAVYKVTGKNTVEYVKATSKKASRTIPSTVKLKGIKCQVTSIATKAFKGDPKIKAVVIPSTVRKIGKEAFAKCKNLKKITIKTTYLSSKKVGANAFKGIHAKATIKVPKKQKKAYQKLLKARGVGKKVTVK</sequence>
<dbReference type="InterPro" id="IPR053139">
    <property type="entry name" value="Surface_bspA-like"/>
</dbReference>
<evidence type="ECO:0000256" key="3">
    <source>
        <dbReference type="SAM" id="SignalP"/>
    </source>
</evidence>
<dbReference type="SUPFAM" id="SSF52058">
    <property type="entry name" value="L domain-like"/>
    <property type="match status" value="2"/>
</dbReference>
<evidence type="ECO:0000313" key="7">
    <source>
        <dbReference type="Proteomes" id="UP000095679"/>
    </source>
</evidence>
<keyword evidence="1" id="KW-0677">Repeat</keyword>
<dbReference type="RefSeq" id="WP_055298201.1">
    <property type="nucleotide sequence ID" value="NZ_CYZL01000006.1"/>
</dbReference>
<feature type="signal peptide" evidence="3">
    <location>
        <begin position="1"/>
        <end position="28"/>
    </location>
</feature>
<dbReference type="Gene3D" id="3.80.10.10">
    <property type="entry name" value="Ribonuclease Inhibitor"/>
    <property type="match status" value="5"/>
</dbReference>
<keyword evidence="3" id="KW-0732">Signal</keyword>
<dbReference type="InterPro" id="IPR003343">
    <property type="entry name" value="Big_2"/>
</dbReference>
<dbReference type="InterPro" id="IPR035914">
    <property type="entry name" value="Sperma_CUB_dom_sf"/>
</dbReference>
<dbReference type="Proteomes" id="UP000095679">
    <property type="component" value="Unassembled WGS sequence"/>
</dbReference>
<dbReference type="SUPFAM" id="SSF49854">
    <property type="entry name" value="Spermadhesin, CUB domain"/>
    <property type="match status" value="1"/>
</dbReference>
<dbReference type="InterPro" id="IPR032675">
    <property type="entry name" value="LRR_dom_sf"/>
</dbReference>
<gene>
    <name evidence="6" type="ORF">ERS852450_00952</name>
</gene>
<dbReference type="Gene3D" id="3.40.50.12480">
    <property type="match status" value="2"/>
</dbReference>
<evidence type="ECO:0000313" key="6">
    <source>
        <dbReference type="EMBL" id="CUN97754.1"/>
    </source>
</evidence>
<dbReference type="InterPro" id="IPR026906">
    <property type="entry name" value="LRR_5"/>
</dbReference>
<dbReference type="PANTHER" id="PTHR45661">
    <property type="entry name" value="SURFACE ANTIGEN"/>
    <property type="match status" value="1"/>
</dbReference>
<feature type="domain" description="CUB" evidence="4">
    <location>
        <begin position="1317"/>
        <end position="1427"/>
    </location>
</feature>
<dbReference type="InterPro" id="IPR008964">
    <property type="entry name" value="Invasin/intimin_cell_adhesion"/>
</dbReference>
<dbReference type="Pfam" id="PF13306">
    <property type="entry name" value="LRR_5"/>
    <property type="match status" value="4"/>
</dbReference>
<dbReference type="PROSITE" id="PS51272">
    <property type="entry name" value="SLH"/>
    <property type="match status" value="1"/>
</dbReference>
<dbReference type="SUPFAM" id="SSF49373">
    <property type="entry name" value="Invasin/intimin cell-adhesion fragments"/>
    <property type="match status" value="2"/>
</dbReference>
<dbReference type="EMBL" id="CYZL01000006">
    <property type="protein sequence ID" value="CUN97754.1"/>
    <property type="molecule type" value="Genomic_DNA"/>
</dbReference>
<keyword evidence="2" id="KW-1015">Disulfide bond</keyword>
<dbReference type="PANTHER" id="PTHR45661:SF3">
    <property type="entry name" value="IG-LIKE DOMAIN-CONTAINING PROTEIN"/>
    <property type="match status" value="1"/>
</dbReference>
<evidence type="ECO:0000259" key="5">
    <source>
        <dbReference type="PROSITE" id="PS51272"/>
    </source>
</evidence>
<name>A0A174BAY1_9FIRM</name>
<protein>
    <submittedName>
        <fullName evidence="6">Bacterial surface protein 26-residue repeat</fullName>
    </submittedName>
</protein>
<feature type="domain" description="SLH" evidence="5">
    <location>
        <begin position="63"/>
        <end position="126"/>
    </location>
</feature>
<organism evidence="6 7">
    <name type="scientific">Anaerobutyricum hallii</name>
    <dbReference type="NCBI Taxonomy" id="39488"/>
    <lineage>
        <taxon>Bacteria</taxon>
        <taxon>Bacillati</taxon>
        <taxon>Bacillota</taxon>
        <taxon>Clostridia</taxon>
        <taxon>Lachnospirales</taxon>
        <taxon>Lachnospiraceae</taxon>
        <taxon>Anaerobutyricum</taxon>
    </lineage>
</organism>
<dbReference type="PROSITE" id="PS01180">
    <property type="entry name" value="CUB"/>
    <property type="match status" value="1"/>
</dbReference>
<dbReference type="InterPro" id="IPR000859">
    <property type="entry name" value="CUB_dom"/>
</dbReference>
<evidence type="ECO:0000259" key="4">
    <source>
        <dbReference type="PROSITE" id="PS01180"/>
    </source>
</evidence>
<dbReference type="SMART" id="SM00635">
    <property type="entry name" value="BID_2"/>
    <property type="match status" value="2"/>
</dbReference>
<dbReference type="Gene3D" id="2.60.120.290">
    <property type="entry name" value="Spermadhesin, CUB domain"/>
    <property type="match status" value="1"/>
</dbReference>
<accession>A0A174BAY1</accession>
<proteinExistence type="predicted"/>
<dbReference type="Gene3D" id="2.60.40.1080">
    <property type="match status" value="2"/>
</dbReference>
<dbReference type="InterPro" id="IPR001119">
    <property type="entry name" value="SLH_dom"/>
</dbReference>
<evidence type="ECO:0000256" key="2">
    <source>
        <dbReference type="ARBA" id="ARBA00023157"/>
    </source>
</evidence>
<dbReference type="Pfam" id="PF02368">
    <property type="entry name" value="Big_2"/>
    <property type="match status" value="2"/>
</dbReference>
<evidence type="ECO:0000256" key="1">
    <source>
        <dbReference type="ARBA" id="ARBA00022737"/>
    </source>
</evidence>
<feature type="chain" id="PRO_5008018263" evidence="3">
    <location>
        <begin position="29"/>
        <end position="1674"/>
    </location>
</feature>